<dbReference type="PANTHER" id="PTHR43606:SF2">
    <property type="entry name" value="ALKALINE PHOSPHATASE FAMILY PROTEIN (AFU_ORTHOLOGUE AFUA_5G03860)"/>
    <property type="match status" value="1"/>
</dbReference>
<dbReference type="Pfam" id="PF13620">
    <property type="entry name" value="CarboxypepD_reg"/>
    <property type="match status" value="1"/>
</dbReference>
<dbReference type="Proteomes" id="UP000198280">
    <property type="component" value="Unassembled WGS sequence"/>
</dbReference>
<dbReference type="InterPro" id="IPR006311">
    <property type="entry name" value="TAT_signal"/>
</dbReference>
<reference evidence="3 4" key="1">
    <citation type="submission" date="2017-06" db="EMBL/GenBank/DDBJ databases">
        <authorList>
            <person name="Kim H.J."/>
            <person name="Triplett B.A."/>
        </authorList>
    </citation>
    <scope>NUCLEOTIDE SEQUENCE [LARGE SCALE GENOMIC DNA]</scope>
    <source>
        <strain evidence="3 4">CGMCC 4.1858</strain>
    </source>
</reference>
<dbReference type="EMBL" id="FZOF01000029">
    <property type="protein sequence ID" value="SNT47880.1"/>
    <property type="molecule type" value="Genomic_DNA"/>
</dbReference>
<dbReference type="InterPro" id="IPR052900">
    <property type="entry name" value="Phospholipid_Metab_Enz"/>
</dbReference>
<evidence type="ECO:0000313" key="3">
    <source>
        <dbReference type="EMBL" id="SNT47880.1"/>
    </source>
</evidence>
<dbReference type="InterPro" id="IPR038607">
    <property type="entry name" value="PhoD-like_sf"/>
</dbReference>
<feature type="domain" description="Phospholipase D N-terminal" evidence="2">
    <location>
        <begin position="49"/>
        <end position="146"/>
    </location>
</feature>
<dbReference type="SUPFAM" id="SSF49464">
    <property type="entry name" value="Carboxypeptidase regulatory domain-like"/>
    <property type="match status" value="1"/>
</dbReference>
<organism evidence="3 4">
    <name type="scientific">Actinacidiphila glaucinigra</name>
    <dbReference type="NCBI Taxonomy" id="235986"/>
    <lineage>
        <taxon>Bacteria</taxon>
        <taxon>Bacillati</taxon>
        <taxon>Actinomycetota</taxon>
        <taxon>Actinomycetes</taxon>
        <taxon>Kitasatosporales</taxon>
        <taxon>Streptomycetaceae</taxon>
        <taxon>Actinacidiphila</taxon>
    </lineage>
</organism>
<evidence type="ECO:0000259" key="2">
    <source>
        <dbReference type="Pfam" id="PF16655"/>
    </source>
</evidence>
<proteinExistence type="predicted"/>
<gene>
    <name evidence="3" type="ORF">SAMN05216252_12951</name>
</gene>
<dbReference type="Pfam" id="PF09423">
    <property type="entry name" value="PhoD"/>
    <property type="match status" value="1"/>
</dbReference>
<evidence type="ECO:0000259" key="1">
    <source>
        <dbReference type="Pfam" id="PF09423"/>
    </source>
</evidence>
<dbReference type="Pfam" id="PF16655">
    <property type="entry name" value="PhoD_N"/>
    <property type="match status" value="1"/>
</dbReference>
<dbReference type="PROSITE" id="PS51318">
    <property type="entry name" value="TAT"/>
    <property type="match status" value="1"/>
</dbReference>
<dbReference type="PANTHER" id="PTHR43606">
    <property type="entry name" value="PHOSPHATASE, PUTATIVE (AFU_ORTHOLOGUE AFUA_6G08710)-RELATED"/>
    <property type="match status" value="1"/>
</dbReference>
<dbReference type="InterPro" id="IPR032093">
    <property type="entry name" value="PhoD_N"/>
</dbReference>
<protein>
    <submittedName>
        <fullName evidence="3">Phosphodiesterase/alkaline phosphatase D</fullName>
    </submittedName>
</protein>
<dbReference type="InterPro" id="IPR029052">
    <property type="entry name" value="Metallo-depent_PP-like"/>
</dbReference>
<feature type="domain" description="PhoD-like phosphatase metallophosphatase" evidence="1">
    <location>
        <begin position="159"/>
        <end position="476"/>
    </location>
</feature>
<dbReference type="Gene3D" id="2.60.40.380">
    <property type="entry name" value="Purple acid phosphatase-like, N-terminal"/>
    <property type="match status" value="1"/>
</dbReference>
<dbReference type="InterPro" id="IPR018946">
    <property type="entry name" value="PhoD-like_MPP"/>
</dbReference>
<dbReference type="SUPFAM" id="SSF56300">
    <property type="entry name" value="Metallo-dependent phosphatases"/>
    <property type="match status" value="1"/>
</dbReference>
<dbReference type="InterPro" id="IPR008969">
    <property type="entry name" value="CarboxyPept-like_regulatory"/>
</dbReference>
<evidence type="ECO:0000313" key="4">
    <source>
        <dbReference type="Proteomes" id="UP000198280"/>
    </source>
</evidence>
<dbReference type="RefSeq" id="WP_179280118.1">
    <property type="nucleotide sequence ID" value="NZ_FZOF01000029.1"/>
</dbReference>
<dbReference type="CDD" id="cd07389">
    <property type="entry name" value="MPP_PhoD"/>
    <property type="match status" value="1"/>
</dbReference>
<accession>A0A239MZE7</accession>
<dbReference type="Gene3D" id="3.60.21.70">
    <property type="entry name" value="PhoD-like phosphatase"/>
    <property type="match status" value="1"/>
</dbReference>
<keyword evidence="4" id="KW-1185">Reference proteome</keyword>
<dbReference type="AlphaFoldDB" id="A0A239MZE7"/>
<name>A0A239MZE7_9ACTN</name>
<sequence length="844" mass="90794">MTTSPALRTLDRRRFLALAGGTFGVLAAGQLTEALTARAAELDPAPFSLGVASGDPDHHSVVLWTRLVPDPLDAETGGMPATPVEVRWEVAKDESFGKVVASGSVTALPESAHTVHVVVDDLAPDRWYWYRFQYGEVRSRTGRTRTMPPPGAKADRMRFAFVSCQSWTGGAYPAYRDLAEQDLDFVLHLGDYIYETTGGSLTEFRRLHALYKTSPELRAAHARFPFFVTWDDHEVQNNYAADVPGGAGDGRPFLERRGNGYQAYYEHLPLRPEQRPTGPDALMYRQVRFGKLAEFSVLDTRQYRTDQAYGDGRKEPGPEVWNPERTMTGPEQEKWLLGNLDHSKARWNVIAQQTIMAAFDYDLGPGKIVNLDQWDGYAGARARILDFLADRDVANPVVLSGDWHTHWVNDLKTDFDDPRSPVVATEFVGTSISSGAGWDADVRAGLVANPHVKFYNGTYRGYVMCDVTPDRWRADLRIVLKGDDAASPAFTIAAFEVRDGLPGARRIDAGDGLVGRITDKVTGKPAANVQVTVTAEDGTRFAAVTTDTTGEYLAFAPPGRYSVAVNGVGYEPGTATATVRAGVQTRGDVALTRAAVRAGTGRPVPGPQSQAAATDVTLSNGMLSLAVSAGSQDPQLPAVTLGKPLDLAAVGHLDQLDWMNLPYASTARPRGSNAWQQLTVRSTALEVLSAGGPVASARATGATTQVPDVEVVTTFTIGDGEPWVTAESVFTNRGTQARTFWLGDVLDHDGAGQRSGVAGHGTVTASAPADFEPTAPWVGMTGSDGQTYGLLYDEPGFTAYACGIWVMTQRQVTIEAGAAFTLRRRIAAVGNGGAADPFAVLAGL</sequence>